<dbReference type="InterPro" id="IPR036249">
    <property type="entry name" value="Thioredoxin-like_sf"/>
</dbReference>
<keyword evidence="4 7" id="KW-0560">Oxidoreductase</keyword>
<accession>A0A3M6ZU40</accession>
<evidence type="ECO:0000256" key="5">
    <source>
        <dbReference type="ARBA" id="ARBA00023284"/>
    </source>
</evidence>
<gene>
    <name evidence="10" type="ORF">D0867_05100</name>
</gene>
<dbReference type="PANTHER" id="PTHR10430:SF39">
    <property type="entry name" value="PEROXISOMAL MEMBRANE ASSOCIATED PROTEIN 20"/>
    <property type="match status" value="1"/>
</dbReference>
<dbReference type="InterPro" id="IPR013740">
    <property type="entry name" value="Redoxin"/>
</dbReference>
<dbReference type="SUPFAM" id="SSF52833">
    <property type="entry name" value="Thioredoxin-like"/>
    <property type="match status" value="1"/>
</dbReference>
<evidence type="ECO:0000313" key="10">
    <source>
        <dbReference type="EMBL" id="RMY18768.1"/>
    </source>
</evidence>
<keyword evidence="5 7" id="KW-0676">Redox-active center</keyword>
<feature type="active site" description="Cysteine sulfenic acid (-SOH) intermediate" evidence="6">
    <location>
        <position position="114"/>
    </location>
</feature>
<evidence type="ECO:0000256" key="2">
    <source>
        <dbReference type="ARBA" id="ARBA00022559"/>
    </source>
</evidence>
<dbReference type="InterPro" id="IPR037944">
    <property type="entry name" value="PRX5-like"/>
</dbReference>
<evidence type="ECO:0000256" key="7">
    <source>
        <dbReference type="RuleBase" id="RU366011"/>
    </source>
</evidence>
<dbReference type="GO" id="GO:0042744">
    <property type="term" value="P:hydrogen peroxide catabolic process"/>
    <property type="evidence" value="ECO:0007669"/>
    <property type="project" value="TreeGrafter"/>
</dbReference>
<dbReference type="Gene3D" id="3.40.30.10">
    <property type="entry name" value="Glutaredoxin"/>
    <property type="match status" value="1"/>
</dbReference>
<dbReference type="GO" id="GO:0008379">
    <property type="term" value="F:thioredoxin peroxidase activity"/>
    <property type="evidence" value="ECO:0007669"/>
    <property type="project" value="InterPro"/>
</dbReference>
<dbReference type="CDD" id="cd03013">
    <property type="entry name" value="PRX5_like"/>
    <property type="match status" value="1"/>
</dbReference>
<comment type="function">
    <text evidence="7">Thiol-specific peroxidase that catalyzes the reduction of hydrogen peroxide and organic hydroperoxides to water and alcohols, respectively. Plays a role in cell protection against oxidative stress by detoxifying peroxides.</text>
</comment>
<evidence type="ECO:0000259" key="9">
    <source>
        <dbReference type="PROSITE" id="PS51352"/>
    </source>
</evidence>
<feature type="domain" description="Thioredoxin" evidence="9">
    <location>
        <begin position="70"/>
        <end position="227"/>
    </location>
</feature>
<keyword evidence="2 7" id="KW-0575">Peroxidase</keyword>
<name>A0A3M6ZU40_HORWE</name>
<dbReference type="PANTHER" id="PTHR10430">
    <property type="entry name" value="PEROXIREDOXIN"/>
    <property type="match status" value="1"/>
</dbReference>
<dbReference type="VEuPathDB" id="FungiDB:BTJ68_08871"/>
<dbReference type="Pfam" id="PF08534">
    <property type="entry name" value="Redoxin"/>
    <property type="match status" value="1"/>
</dbReference>
<comment type="similarity">
    <text evidence="1 7">Belongs to the peroxiredoxin family. Prx5 subfamily.</text>
</comment>
<dbReference type="GO" id="GO:0005829">
    <property type="term" value="C:cytosol"/>
    <property type="evidence" value="ECO:0007669"/>
    <property type="project" value="TreeGrafter"/>
</dbReference>
<dbReference type="InterPro" id="IPR013766">
    <property type="entry name" value="Thioredoxin_domain"/>
</dbReference>
<dbReference type="EMBL" id="QWIL01000444">
    <property type="protein sequence ID" value="RMY18768.1"/>
    <property type="molecule type" value="Genomic_DNA"/>
</dbReference>
<comment type="caution">
    <text evidence="10">The sequence shown here is derived from an EMBL/GenBank/DDBJ whole genome shotgun (WGS) entry which is preliminary data.</text>
</comment>
<sequence length="227" mass="24534">MQRALWIPIDTSNDDSRPQCSSPRLYDSDDDDDRTFATRARALTQGLLPSNLLELTMSGLVEKLKPHKPLHEGAKVPDGTLLKEDNPEQATVDLSKIGGKYIIIGVPGAFTPPCSSHVPGFVEQASQFAEKGIKGIYVVGVNDQFTMAAWKEKLGADKAENVHFLADDTNSFTKQAGMDFDATGLLGGVRSQRYAAIVEDGTVKSVWVEDQAPSVTVTSADNVLKAL</sequence>
<evidence type="ECO:0000313" key="11">
    <source>
        <dbReference type="Proteomes" id="UP000271337"/>
    </source>
</evidence>
<dbReference type="PROSITE" id="PS51352">
    <property type="entry name" value="THIOREDOXIN_2"/>
    <property type="match status" value="1"/>
</dbReference>
<proteinExistence type="inferred from homology"/>
<dbReference type="AlphaFoldDB" id="A0A3M6ZU40"/>
<keyword evidence="3 7" id="KW-0049">Antioxidant</keyword>
<dbReference type="GO" id="GO:0005777">
    <property type="term" value="C:peroxisome"/>
    <property type="evidence" value="ECO:0007669"/>
    <property type="project" value="TreeGrafter"/>
</dbReference>
<evidence type="ECO:0000256" key="1">
    <source>
        <dbReference type="ARBA" id="ARBA00010505"/>
    </source>
</evidence>
<dbReference type="Proteomes" id="UP000271337">
    <property type="component" value="Unassembled WGS sequence"/>
</dbReference>
<reference evidence="10 11" key="1">
    <citation type="journal article" date="2018" name="BMC Genomics">
        <title>Genomic evidence for intraspecific hybridization in a clonal and extremely halotolerant yeast.</title>
        <authorList>
            <person name="Gostincar C."/>
            <person name="Stajich J.E."/>
            <person name="Zupancic J."/>
            <person name="Zalar P."/>
            <person name="Gunde-Cimerman N."/>
        </authorList>
    </citation>
    <scope>NUCLEOTIDE SEQUENCE [LARGE SCALE GENOMIC DNA]</scope>
    <source>
        <strain evidence="10 11">EXF-6669</strain>
    </source>
</reference>
<evidence type="ECO:0000256" key="4">
    <source>
        <dbReference type="ARBA" id="ARBA00023002"/>
    </source>
</evidence>
<organism evidence="10 11">
    <name type="scientific">Hortaea werneckii</name>
    <name type="common">Black yeast</name>
    <name type="synonym">Cladosporium werneckii</name>
    <dbReference type="NCBI Taxonomy" id="91943"/>
    <lineage>
        <taxon>Eukaryota</taxon>
        <taxon>Fungi</taxon>
        <taxon>Dikarya</taxon>
        <taxon>Ascomycota</taxon>
        <taxon>Pezizomycotina</taxon>
        <taxon>Dothideomycetes</taxon>
        <taxon>Dothideomycetidae</taxon>
        <taxon>Mycosphaerellales</taxon>
        <taxon>Teratosphaeriaceae</taxon>
        <taxon>Hortaea</taxon>
    </lineage>
</organism>
<evidence type="ECO:0000256" key="8">
    <source>
        <dbReference type="SAM" id="MobiDB-lite"/>
    </source>
</evidence>
<feature type="region of interest" description="Disordered" evidence="8">
    <location>
        <begin position="1"/>
        <end position="32"/>
    </location>
</feature>
<dbReference type="GO" id="GO:0034599">
    <property type="term" value="P:cellular response to oxidative stress"/>
    <property type="evidence" value="ECO:0007669"/>
    <property type="project" value="InterPro"/>
</dbReference>
<protein>
    <recommendedName>
        <fullName evidence="9">Thioredoxin domain-containing protein</fullName>
    </recommendedName>
</protein>
<dbReference type="GO" id="GO:0045454">
    <property type="term" value="P:cell redox homeostasis"/>
    <property type="evidence" value="ECO:0007669"/>
    <property type="project" value="TreeGrafter"/>
</dbReference>
<dbReference type="OrthoDB" id="1882547at2759"/>
<evidence type="ECO:0000256" key="3">
    <source>
        <dbReference type="ARBA" id="ARBA00022862"/>
    </source>
</evidence>
<evidence type="ECO:0000256" key="6">
    <source>
        <dbReference type="PIRSR" id="PIRSR637944-1"/>
    </source>
</evidence>
<dbReference type="GO" id="GO:0005739">
    <property type="term" value="C:mitochondrion"/>
    <property type="evidence" value="ECO:0007669"/>
    <property type="project" value="TreeGrafter"/>
</dbReference>